<name>A0ABW5G7I1_9PSEU</name>
<dbReference type="Pfam" id="PF21806">
    <property type="entry name" value="DUF6879"/>
    <property type="match status" value="1"/>
</dbReference>
<feature type="domain" description="DUF6879" evidence="1">
    <location>
        <begin position="20"/>
        <end position="189"/>
    </location>
</feature>
<dbReference type="RefSeq" id="WP_378271087.1">
    <property type="nucleotide sequence ID" value="NZ_JBHUKR010000025.1"/>
</dbReference>
<keyword evidence="3" id="KW-1185">Reference proteome</keyword>
<dbReference type="InterPro" id="IPR049244">
    <property type="entry name" value="DUF6879"/>
</dbReference>
<reference evidence="3" key="1">
    <citation type="journal article" date="2019" name="Int. J. Syst. Evol. Microbiol.">
        <title>The Global Catalogue of Microorganisms (GCM) 10K type strain sequencing project: providing services to taxonomists for standard genome sequencing and annotation.</title>
        <authorList>
            <consortium name="The Broad Institute Genomics Platform"/>
            <consortium name="The Broad Institute Genome Sequencing Center for Infectious Disease"/>
            <person name="Wu L."/>
            <person name="Ma J."/>
        </authorList>
    </citation>
    <scope>NUCLEOTIDE SEQUENCE [LARGE SCALE GENOMIC DNA]</scope>
    <source>
        <strain evidence="3">CGMCC 4.7645</strain>
    </source>
</reference>
<evidence type="ECO:0000313" key="3">
    <source>
        <dbReference type="Proteomes" id="UP001597417"/>
    </source>
</evidence>
<gene>
    <name evidence="2" type="ORF">ACFSXZ_38010</name>
</gene>
<sequence>MPEVGDRFGERLELEAYLDDFDARFWALGADGVWKLERLQHFRQPESPSWVAFSQGEWNEALRLLEGNRSGLEEEFRKVSEAGSTVQRVRVVEEPVVPYLQWELHSLRLRAECGENIRVVRPQQVAEFESDGILPEVVTLGAAVLYRLVYTTDGLLDGAVRFTDSETVTQWREFIQQLYADGEDLASFFEHSVARLKPPYVQ</sequence>
<dbReference type="EMBL" id="JBHUKR010000025">
    <property type="protein sequence ID" value="MFD2422141.1"/>
    <property type="molecule type" value="Genomic_DNA"/>
</dbReference>
<protein>
    <submittedName>
        <fullName evidence="2">DUF6879 family protein</fullName>
    </submittedName>
</protein>
<proteinExistence type="predicted"/>
<evidence type="ECO:0000259" key="1">
    <source>
        <dbReference type="Pfam" id="PF21806"/>
    </source>
</evidence>
<dbReference type="Proteomes" id="UP001597417">
    <property type="component" value="Unassembled WGS sequence"/>
</dbReference>
<accession>A0ABW5G7I1</accession>
<comment type="caution">
    <text evidence="2">The sequence shown here is derived from an EMBL/GenBank/DDBJ whole genome shotgun (WGS) entry which is preliminary data.</text>
</comment>
<evidence type="ECO:0000313" key="2">
    <source>
        <dbReference type="EMBL" id="MFD2422141.1"/>
    </source>
</evidence>
<organism evidence="2 3">
    <name type="scientific">Amycolatopsis pigmentata</name>
    <dbReference type="NCBI Taxonomy" id="450801"/>
    <lineage>
        <taxon>Bacteria</taxon>
        <taxon>Bacillati</taxon>
        <taxon>Actinomycetota</taxon>
        <taxon>Actinomycetes</taxon>
        <taxon>Pseudonocardiales</taxon>
        <taxon>Pseudonocardiaceae</taxon>
        <taxon>Amycolatopsis</taxon>
    </lineage>
</organism>